<comment type="catalytic activity">
    <reaction evidence="30">
        <text>1,2,3-tributanoylglycerol + H2O = dibutanoylglycerol + butanoate + H(+)</text>
        <dbReference type="Rhea" id="RHEA:40475"/>
        <dbReference type="ChEBI" id="CHEBI:15377"/>
        <dbReference type="ChEBI" id="CHEBI:15378"/>
        <dbReference type="ChEBI" id="CHEBI:17968"/>
        <dbReference type="ChEBI" id="CHEBI:35020"/>
        <dbReference type="ChEBI" id="CHEBI:76478"/>
    </reaction>
    <physiologicalReaction direction="left-to-right" evidence="30">
        <dbReference type="Rhea" id="RHEA:40476"/>
    </physiologicalReaction>
</comment>
<comment type="catalytic activity">
    <reaction evidence="24">
        <text>1-(9Z-octadecenoyl)-glycerol + H2O = glycerol + (9Z)-octadecenoate + H(+)</text>
        <dbReference type="Rhea" id="RHEA:38487"/>
        <dbReference type="ChEBI" id="CHEBI:15377"/>
        <dbReference type="ChEBI" id="CHEBI:15378"/>
        <dbReference type="ChEBI" id="CHEBI:17754"/>
        <dbReference type="ChEBI" id="CHEBI:30823"/>
        <dbReference type="ChEBI" id="CHEBI:75342"/>
    </reaction>
    <physiologicalReaction direction="left-to-right" evidence="24">
        <dbReference type="Rhea" id="RHEA:38488"/>
    </physiologicalReaction>
</comment>
<dbReference type="Proteomes" id="UP000694523">
    <property type="component" value="Unplaced"/>
</dbReference>
<evidence type="ECO:0000256" key="9">
    <source>
        <dbReference type="ARBA" id="ARBA00022837"/>
    </source>
</evidence>
<comment type="catalytic activity">
    <reaction evidence="23">
        <text>1,2-didodecanoyl-3-O-[alpha-D-galactosyl-(1-&gt;6)-beta-D-galactosyl]-sn-glycerol + H2O = dodecanoyl-3-O-[alpha-D-galactosyl-(1-&gt;6)-beta-D-galactosyl]-sn-glycerol + dodecanoate + H(+)</text>
        <dbReference type="Rhea" id="RHEA:48516"/>
        <dbReference type="ChEBI" id="CHEBI:15377"/>
        <dbReference type="ChEBI" id="CHEBI:15378"/>
        <dbReference type="ChEBI" id="CHEBI:18262"/>
        <dbReference type="ChEBI" id="CHEBI:90337"/>
        <dbReference type="ChEBI" id="CHEBI:90359"/>
    </reaction>
    <physiologicalReaction direction="left-to-right" evidence="23">
        <dbReference type="Rhea" id="RHEA:48517"/>
    </physiologicalReaction>
</comment>
<evidence type="ECO:0000313" key="45">
    <source>
        <dbReference type="Ensembl" id="ENSNMLP00000009877.1"/>
    </source>
</evidence>
<dbReference type="InterPro" id="IPR033906">
    <property type="entry name" value="Lipase_N"/>
</dbReference>
<dbReference type="PRINTS" id="PR00823">
    <property type="entry name" value="PANCLIPASE"/>
</dbReference>
<evidence type="ECO:0000256" key="36">
    <source>
        <dbReference type="ARBA" id="ARBA00049352"/>
    </source>
</evidence>
<evidence type="ECO:0000256" key="37">
    <source>
        <dbReference type="ARBA" id="ARBA00049420"/>
    </source>
</evidence>
<dbReference type="InterPro" id="IPR036392">
    <property type="entry name" value="PLAT/LH2_dom_sf"/>
</dbReference>
<dbReference type="InterPro" id="IPR002331">
    <property type="entry name" value="Lipase_panc"/>
</dbReference>
<comment type="catalytic activity">
    <reaction evidence="32">
        <text>long chain 1,2-diacyl-3-O-beta-D-galactosyl-sn-glycerol + H2O = long chain acyl-3-O-beta-D-galactosyl-sn-glycerol + a fatty acid + H(+)</text>
        <dbReference type="Rhea" id="RHEA:48700"/>
        <dbReference type="ChEBI" id="CHEBI:15377"/>
        <dbReference type="ChEBI" id="CHEBI:15378"/>
        <dbReference type="ChEBI" id="CHEBI:28868"/>
        <dbReference type="ChEBI" id="CHEBI:90477"/>
        <dbReference type="ChEBI" id="CHEBI:90770"/>
    </reaction>
    <physiologicalReaction direction="left-to-right" evidence="32">
        <dbReference type="Rhea" id="RHEA:48701"/>
    </physiologicalReaction>
</comment>
<keyword evidence="16" id="KW-0968">Cytoplasmic vesicle</keyword>
<evidence type="ECO:0000256" key="27">
    <source>
        <dbReference type="ARBA" id="ARBA00047744"/>
    </source>
</evidence>
<evidence type="ECO:0000256" key="4">
    <source>
        <dbReference type="ARBA" id="ARBA00005189"/>
    </source>
</evidence>
<evidence type="ECO:0000256" key="34">
    <source>
        <dbReference type="ARBA" id="ARBA00049154"/>
    </source>
</evidence>
<dbReference type="InterPro" id="IPR029058">
    <property type="entry name" value="AB_hydrolase_fold"/>
</dbReference>
<evidence type="ECO:0000256" key="2">
    <source>
        <dbReference type="ARBA" id="ARBA00004613"/>
    </source>
</evidence>
<keyword evidence="15" id="KW-0966">Cell projection</keyword>
<evidence type="ECO:0000256" key="28">
    <source>
        <dbReference type="ARBA" id="ARBA00048139"/>
    </source>
</evidence>
<evidence type="ECO:0000313" key="46">
    <source>
        <dbReference type="Proteomes" id="UP000694523"/>
    </source>
</evidence>
<reference evidence="45" key="1">
    <citation type="submission" date="2025-08" db="UniProtKB">
        <authorList>
            <consortium name="Ensembl"/>
        </authorList>
    </citation>
    <scope>IDENTIFICATION</scope>
</reference>
<evidence type="ECO:0000256" key="41">
    <source>
        <dbReference type="RuleBase" id="RU004262"/>
    </source>
</evidence>
<evidence type="ECO:0000256" key="18">
    <source>
        <dbReference type="ARBA" id="ARBA00023590"/>
    </source>
</evidence>
<dbReference type="FunFam" id="3.40.50.1820:FF:000033">
    <property type="entry name" value="Pancreatic triacylglycerol lipase"/>
    <property type="match status" value="1"/>
</dbReference>
<evidence type="ECO:0000256" key="32">
    <source>
        <dbReference type="ARBA" id="ARBA00048546"/>
    </source>
</evidence>
<feature type="active site" description="Charge relay system" evidence="38">
    <location>
        <position position="200"/>
    </location>
</feature>
<comment type="catalytic activity">
    <reaction evidence="29">
        <text>1,2-dioctanoyl-3-O-beta-D-galactosyl-sn-glycerol + H2O = octanoyl-3-(beta-D-galactosyl)-sn-glycerol + octanoate + H(+)</text>
        <dbReference type="Rhea" id="RHEA:48696"/>
        <dbReference type="ChEBI" id="CHEBI:15377"/>
        <dbReference type="ChEBI" id="CHEBI:15378"/>
        <dbReference type="ChEBI" id="CHEBI:25646"/>
        <dbReference type="ChEBI" id="CHEBI:90453"/>
        <dbReference type="ChEBI" id="CHEBI:90769"/>
    </reaction>
    <physiologicalReaction direction="left-to-right" evidence="29">
        <dbReference type="Rhea" id="RHEA:48697"/>
    </physiologicalReaction>
</comment>
<dbReference type="Gene3D" id="3.40.50.1820">
    <property type="entry name" value="alpha/beta hydrolase"/>
    <property type="match status" value="1"/>
</dbReference>
<evidence type="ECO:0000256" key="35">
    <source>
        <dbReference type="ARBA" id="ARBA00049290"/>
    </source>
</evidence>
<evidence type="ECO:0000256" key="19">
    <source>
        <dbReference type="ARBA" id="ARBA00024321"/>
    </source>
</evidence>
<name>A0A8C6SRL3_9GOBI</name>
<comment type="catalytic activity">
    <reaction evidence="33">
        <text>1,2-dioctanoyl-3-O-[alpha-D-galactosyl-(1-&gt;6)-beta-D-galactosyl]-sn-glycerol + H2O = octanoyl-3-O-[alpha-D-galactosyl-(1-&gt;6)-beta-D-galactosyl]-sn-glycerol + octanoate + H(+)</text>
        <dbReference type="Rhea" id="RHEA:48692"/>
        <dbReference type="ChEBI" id="CHEBI:15377"/>
        <dbReference type="ChEBI" id="CHEBI:15378"/>
        <dbReference type="ChEBI" id="CHEBI:25646"/>
        <dbReference type="ChEBI" id="CHEBI:90457"/>
        <dbReference type="ChEBI" id="CHEBI:90768"/>
    </reaction>
    <physiologicalReaction direction="left-to-right" evidence="33">
        <dbReference type="Rhea" id="RHEA:48693"/>
    </physiologicalReaction>
</comment>
<comment type="catalytic activity">
    <reaction evidence="21">
        <text>1-beta-D-galactosyl-2,3-didodecanoyl-sn-glycerol + H2O = 1-beta-D-galactosyl-dodecanoyl-sn-glycerol + dodecanoate + H(+)</text>
        <dbReference type="Rhea" id="RHEA:48536"/>
        <dbReference type="ChEBI" id="CHEBI:15377"/>
        <dbReference type="ChEBI" id="CHEBI:15378"/>
        <dbReference type="ChEBI" id="CHEBI:18262"/>
        <dbReference type="ChEBI" id="CHEBI:90342"/>
        <dbReference type="ChEBI" id="CHEBI:90514"/>
    </reaction>
    <physiologicalReaction direction="left-to-right" evidence="21">
        <dbReference type="Rhea" id="RHEA:48537"/>
    </physiologicalReaction>
</comment>
<comment type="catalytic activity">
    <reaction evidence="34">
        <text>a 1,2-diacyl-sn-glycero-3-phosphocholine + H2O = a monoacyl-sn-glycero-3-phosphocholine + a fatty acid + H(+)</text>
        <dbReference type="Rhea" id="RHEA:44664"/>
        <dbReference type="ChEBI" id="CHEBI:15377"/>
        <dbReference type="ChEBI" id="CHEBI:15378"/>
        <dbReference type="ChEBI" id="CHEBI:28868"/>
        <dbReference type="ChEBI" id="CHEBI:57643"/>
        <dbReference type="ChEBI" id="CHEBI:84465"/>
    </reaction>
    <physiologicalReaction direction="left-to-right" evidence="34">
        <dbReference type="Rhea" id="RHEA:44665"/>
    </physiologicalReaction>
</comment>
<feature type="active site" description="Charge relay system" evidence="38">
    <location>
        <position position="286"/>
    </location>
</feature>
<evidence type="ECO:0000256" key="11">
    <source>
        <dbReference type="ARBA" id="ARBA00023098"/>
    </source>
</evidence>
<dbReference type="GO" id="GO:0046872">
    <property type="term" value="F:metal ion binding"/>
    <property type="evidence" value="ECO:0007669"/>
    <property type="project" value="UniProtKB-KW"/>
</dbReference>
<evidence type="ECO:0000256" key="12">
    <source>
        <dbReference type="ARBA" id="ARBA00023136"/>
    </source>
</evidence>
<evidence type="ECO:0000256" key="13">
    <source>
        <dbReference type="ARBA" id="ARBA00023157"/>
    </source>
</evidence>
<dbReference type="InterPro" id="IPR016272">
    <property type="entry name" value="Lipase_LIPH"/>
</dbReference>
<comment type="catalytic activity">
    <reaction evidence="17">
        <text>a triacylglycerol + H2O = a diacylglycerol + a fatty acid + H(+)</text>
        <dbReference type="Rhea" id="RHEA:12044"/>
        <dbReference type="ChEBI" id="CHEBI:15377"/>
        <dbReference type="ChEBI" id="CHEBI:15378"/>
        <dbReference type="ChEBI" id="CHEBI:17855"/>
        <dbReference type="ChEBI" id="CHEBI:18035"/>
        <dbReference type="ChEBI" id="CHEBI:28868"/>
        <dbReference type="EC" id="3.1.1.3"/>
    </reaction>
    <physiologicalReaction direction="left-to-right" evidence="17">
        <dbReference type="Rhea" id="RHEA:12045"/>
    </physiologicalReaction>
</comment>
<evidence type="ECO:0000259" key="43">
    <source>
        <dbReference type="Pfam" id="PF00151"/>
    </source>
</evidence>
<comment type="pathway">
    <text evidence="18">Glycolipid metabolism.</text>
</comment>
<dbReference type="Pfam" id="PF01477">
    <property type="entry name" value="PLAT"/>
    <property type="match status" value="1"/>
</dbReference>
<evidence type="ECO:0000256" key="30">
    <source>
        <dbReference type="ARBA" id="ARBA00048377"/>
    </source>
</evidence>
<dbReference type="SUPFAM" id="SSF53474">
    <property type="entry name" value="alpha/beta-Hydrolases"/>
    <property type="match status" value="1"/>
</dbReference>
<keyword evidence="46" id="KW-1185">Reference proteome</keyword>
<evidence type="ECO:0000256" key="24">
    <source>
        <dbReference type="ARBA" id="ARBA00047438"/>
    </source>
</evidence>
<evidence type="ECO:0000256" key="1">
    <source>
        <dbReference type="ARBA" id="ARBA00004487"/>
    </source>
</evidence>
<feature type="binding site" evidence="39">
    <location>
        <position position="211"/>
    </location>
    <ligand>
        <name>Ca(2+)</name>
        <dbReference type="ChEBI" id="CHEBI:29108"/>
    </ligand>
</feature>
<evidence type="ECO:0000256" key="38">
    <source>
        <dbReference type="PIRSR" id="PIRSR000865-1"/>
    </source>
</evidence>
<comment type="catalytic activity">
    <reaction evidence="36">
        <text>long chain 1,2-diacyl-3-O-[alpha-D-galactosyl-(1-&gt;6)-beta-D-galactosyl]-sn-glycerol + H2O = long chain acyl-3-O-[alpha-D-galactosyl-(1-&gt;6)-beta-D-galactosyl]-sn-glycerol + a fatty acid + H(+)</text>
        <dbReference type="Rhea" id="RHEA:48708"/>
        <dbReference type="ChEBI" id="CHEBI:15377"/>
        <dbReference type="ChEBI" id="CHEBI:15378"/>
        <dbReference type="ChEBI" id="CHEBI:28868"/>
        <dbReference type="ChEBI" id="CHEBI:90463"/>
        <dbReference type="ChEBI" id="CHEBI:90774"/>
    </reaction>
    <physiologicalReaction direction="left-to-right" evidence="36">
        <dbReference type="Rhea" id="RHEA:48709"/>
    </physiologicalReaction>
</comment>
<dbReference type="PRINTS" id="PR00821">
    <property type="entry name" value="TAGLIPASE"/>
</dbReference>
<dbReference type="GO" id="GO:0043005">
    <property type="term" value="C:neuron projection"/>
    <property type="evidence" value="ECO:0007669"/>
    <property type="project" value="UniProtKB-SubCell"/>
</dbReference>
<evidence type="ECO:0000256" key="22">
    <source>
        <dbReference type="ARBA" id="ARBA00047270"/>
    </source>
</evidence>
<dbReference type="Gene3D" id="2.60.60.20">
    <property type="entry name" value="PLAT/LH2 domain"/>
    <property type="match status" value="1"/>
</dbReference>
<comment type="pathway">
    <text evidence="3">Glycerolipid metabolism; triacylglycerol degradation.</text>
</comment>
<dbReference type="Ensembl" id="ENSNMLT00000011153.1">
    <property type="protein sequence ID" value="ENSNMLP00000009877.1"/>
    <property type="gene ID" value="ENSNMLG00000006835.1"/>
</dbReference>
<feature type="chain" id="PRO_5034526811" description="Triacylglycerol lipase" evidence="42">
    <location>
        <begin position="27"/>
        <end position="472"/>
    </location>
</feature>
<dbReference type="SUPFAM" id="SSF49723">
    <property type="entry name" value="Lipase/lipooxygenase domain (PLAT/LH2 domain)"/>
    <property type="match status" value="1"/>
</dbReference>
<dbReference type="InterPro" id="IPR000734">
    <property type="entry name" value="TAG_lipase"/>
</dbReference>
<comment type="catalytic activity">
    <reaction evidence="35">
        <text>1,2,3-trioctanoylglycerol + H2O = dioctanoylglycerol + octanoate + H(+)</text>
        <dbReference type="Rhea" id="RHEA:47864"/>
        <dbReference type="ChEBI" id="CHEBI:15377"/>
        <dbReference type="ChEBI" id="CHEBI:15378"/>
        <dbReference type="ChEBI" id="CHEBI:25646"/>
        <dbReference type="ChEBI" id="CHEBI:76978"/>
        <dbReference type="ChEBI" id="CHEBI:88066"/>
    </reaction>
    <physiologicalReaction direction="left-to-right" evidence="35">
        <dbReference type="Rhea" id="RHEA:47865"/>
    </physiologicalReaction>
</comment>
<comment type="catalytic activity">
    <reaction evidence="37">
        <text>1,2-didodecanoyl-3-beta-D-galactosyl-sn-glycerol + H2O = dodecanoyl-3-beta-D-galactosyl-sn-glycerol + dodecanoate + H(+)</text>
        <dbReference type="Rhea" id="RHEA:48540"/>
        <dbReference type="ChEBI" id="CHEBI:15377"/>
        <dbReference type="ChEBI" id="CHEBI:15378"/>
        <dbReference type="ChEBI" id="CHEBI:18262"/>
        <dbReference type="ChEBI" id="CHEBI:90340"/>
        <dbReference type="ChEBI" id="CHEBI:90515"/>
    </reaction>
    <physiologicalReaction direction="left-to-right" evidence="37">
        <dbReference type="Rhea" id="RHEA:48541"/>
    </physiologicalReaction>
</comment>
<feature type="signal peptide" evidence="42">
    <location>
        <begin position="1"/>
        <end position="26"/>
    </location>
</feature>
<evidence type="ECO:0000256" key="21">
    <source>
        <dbReference type="ARBA" id="ARBA00036575"/>
    </source>
</evidence>
<feature type="disulfide bond" evidence="40">
    <location>
        <begin position="454"/>
        <end position="470"/>
    </location>
</feature>
<comment type="catalytic activity">
    <reaction evidence="22">
        <text>(9Z-octadecenoyl)-glycerol + H2O = glycerol + (9Z)-octadecenoate + H(+)</text>
        <dbReference type="Rhea" id="RHEA:39955"/>
        <dbReference type="ChEBI" id="CHEBI:15377"/>
        <dbReference type="ChEBI" id="CHEBI:15378"/>
        <dbReference type="ChEBI" id="CHEBI:17754"/>
        <dbReference type="ChEBI" id="CHEBI:30823"/>
        <dbReference type="ChEBI" id="CHEBI:75937"/>
    </reaction>
    <physiologicalReaction direction="left-to-right" evidence="22">
        <dbReference type="Rhea" id="RHEA:39956"/>
    </physiologicalReaction>
</comment>
<evidence type="ECO:0000256" key="23">
    <source>
        <dbReference type="ARBA" id="ARBA00047296"/>
    </source>
</evidence>
<evidence type="ECO:0000256" key="33">
    <source>
        <dbReference type="ARBA" id="ARBA00049076"/>
    </source>
</evidence>
<keyword evidence="8" id="KW-0378">Hydrolase</keyword>
<feature type="binding site" evidence="39">
    <location>
        <position position="219"/>
    </location>
    <ligand>
        <name>Ca(2+)</name>
        <dbReference type="ChEBI" id="CHEBI:29108"/>
    </ligand>
</feature>
<keyword evidence="13 40" id="KW-1015">Disulfide bond</keyword>
<feature type="active site" description="Nucleophile" evidence="38">
    <location>
        <position position="177"/>
    </location>
</feature>
<comment type="similarity">
    <text evidence="5 41">Belongs to the AB hydrolase superfamily. Lipase family.</text>
</comment>
<comment type="catalytic activity">
    <reaction evidence="25">
        <text>1,2-didecanoylglycerol + H2O = decanoylglycerol + decanoate + H(+)</text>
        <dbReference type="Rhea" id="RHEA:48596"/>
        <dbReference type="ChEBI" id="CHEBI:11152"/>
        <dbReference type="ChEBI" id="CHEBI:15377"/>
        <dbReference type="ChEBI" id="CHEBI:15378"/>
        <dbReference type="ChEBI" id="CHEBI:27689"/>
        <dbReference type="ChEBI" id="CHEBI:90605"/>
    </reaction>
    <physiologicalReaction direction="left-to-right" evidence="25">
        <dbReference type="Rhea" id="RHEA:48597"/>
    </physiologicalReaction>
</comment>
<dbReference type="CDD" id="cd00707">
    <property type="entry name" value="Pancreat_lipase_like"/>
    <property type="match status" value="1"/>
</dbReference>
<dbReference type="InterPro" id="IPR013818">
    <property type="entry name" value="Lipase"/>
</dbReference>
<dbReference type="GO" id="GO:0005615">
    <property type="term" value="C:extracellular space"/>
    <property type="evidence" value="ECO:0007669"/>
    <property type="project" value="TreeGrafter"/>
</dbReference>
<dbReference type="Pfam" id="PF00151">
    <property type="entry name" value="Lipase"/>
    <property type="match status" value="1"/>
</dbReference>
<evidence type="ECO:0000256" key="40">
    <source>
        <dbReference type="PIRSR" id="PIRSR000865-3"/>
    </source>
</evidence>
<evidence type="ECO:0000256" key="10">
    <source>
        <dbReference type="ARBA" id="ARBA00022963"/>
    </source>
</evidence>
<dbReference type="InterPro" id="IPR001024">
    <property type="entry name" value="PLAT/LH2_dom"/>
</dbReference>
<comment type="pathway">
    <text evidence="4">Lipid metabolism.</text>
</comment>
<evidence type="ECO:0000256" key="15">
    <source>
        <dbReference type="ARBA" id="ARBA00023273"/>
    </source>
</evidence>
<dbReference type="EC" id="3.1.1.3" evidence="42"/>
<comment type="catalytic activity">
    <reaction evidence="27">
        <text>1,2,3-tripropanoylglycerol + H2O = dipropanoylglycerol + propanoate + H(+)</text>
        <dbReference type="Rhea" id="RHEA:48024"/>
        <dbReference type="ChEBI" id="CHEBI:15377"/>
        <dbReference type="ChEBI" id="CHEBI:15378"/>
        <dbReference type="ChEBI" id="CHEBI:17272"/>
        <dbReference type="ChEBI" id="CHEBI:88153"/>
        <dbReference type="ChEBI" id="CHEBI:88155"/>
    </reaction>
    <physiologicalReaction direction="left-to-right" evidence="27">
        <dbReference type="Rhea" id="RHEA:48025"/>
    </physiologicalReaction>
</comment>
<dbReference type="AlphaFoldDB" id="A0A8C6SRL3"/>
<keyword evidence="42" id="KW-0732">Signal</keyword>
<evidence type="ECO:0000256" key="20">
    <source>
        <dbReference type="ARBA" id="ARBA00036503"/>
    </source>
</evidence>
<comment type="catalytic activity">
    <reaction evidence="28">
        <text>a 1,2-diacyl-3-O-[alpha-D-galactosyl-(1-&gt;6)-beta-D-galactosyl]-sn-glycerol + H2O = acyl-3-O-[alpha-D-galactosyl-(1-&gt;6)-beta-D-galactosyl]-sn-glycerol + a fatty acid + H(+)</text>
        <dbReference type="Rhea" id="RHEA:48372"/>
        <dbReference type="ChEBI" id="CHEBI:15377"/>
        <dbReference type="ChEBI" id="CHEBI:15378"/>
        <dbReference type="ChEBI" id="CHEBI:28396"/>
        <dbReference type="ChEBI" id="CHEBI:28868"/>
        <dbReference type="ChEBI" id="CHEBI:90310"/>
    </reaction>
    <physiologicalReaction direction="left-to-right" evidence="28">
        <dbReference type="Rhea" id="RHEA:48373"/>
    </physiologicalReaction>
</comment>
<evidence type="ECO:0000256" key="39">
    <source>
        <dbReference type="PIRSR" id="PIRSR000865-2"/>
    </source>
</evidence>
<keyword evidence="6 42" id="KW-0964">Secreted</keyword>
<dbReference type="GO" id="GO:0004465">
    <property type="term" value="F:lipoprotein lipase activity"/>
    <property type="evidence" value="ECO:0007669"/>
    <property type="project" value="TreeGrafter"/>
</dbReference>
<evidence type="ECO:0000256" key="25">
    <source>
        <dbReference type="ARBA" id="ARBA00047618"/>
    </source>
</evidence>
<feature type="disulfide bond" evidence="40">
    <location>
        <begin position="261"/>
        <end position="284"/>
    </location>
</feature>
<dbReference type="GO" id="GO:0016042">
    <property type="term" value="P:lipid catabolic process"/>
    <property type="evidence" value="ECO:0007669"/>
    <property type="project" value="UniProtKB-KW"/>
</dbReference>
<evidence type="ECO:0000259" key="44">
    <source>
        <dbReference type="Pfam" id="PF01477"/>
    </source>
</evidence>
<accession>A0A8C6SRL3</accession>
<dbReference type="PANTHER" id="PTHR11610:SF165">
    <property type="entry name" value="PANCREATIC LIPASE-RELATED PROTEIN 2"/>
    <property type="match status" value="1"/>
</dbReference>
<evidence type="ECO:0000256" key="31">
    <source>
        <dbReference type="ARBA" id="ARBA00048386"/>
    </source>
</evidence>
<feature type="disulfide bond" evidence="40">
    <location>
        <begin position="115"/>
        <end position="126"/>
    </location>
</feature>
<keyword evidence="7 39" id="KW-0479">Metal-binding</keyword>
<evidence type="ECO:0000256" key="29">
    <source>
        <dbReference type="ARBA" id="ARBA00048268"/>
    </source>
</evidence>
<comment type="subcellular location">
    <subcellularLocation>
        <location evidence="1">Cell projection</location>
        <location evidence="1">Neuron projection</location>
    </subcellularLocation>
    <subcellularLocation>
        <location evidence="2 42">Secreted</location>
    </subcellularLocation>
    <subcellularLocation>
        <location evidence="19">Zymogen granule membrane</location>
        <topology evidence="19">Peripheral membrane protein</topology>
    </subcellularLocation>
</comment>
<evidence type="ECO:0000256" key="16">
    <source>
        <dbReference type="ARBA" id="ARBA00023329"/>
    </source>
</evidence>
<sequence>MNNWTFLRQMWSLAVLLCALTRASYGGEVCIGDFGCFSDLPPWGGTDQRPASVLPWTPEQIGTRFLLFTPKNKYYQEIKPDSTISASNYNGKKMTHFIIHGYLQKEDEDWAQETCRTMLKRQSVNCVVVEWKKGVQTSYAQAANNVRVVGAQTAHMITFLMTQFVQTADRFHLIGHSVGAHAAGDVGNRVKGLLRITGLDPTEPYFQGTEEQLRLDVSDATFVDVIHTDGAPFSSKLGLGVSEPIGHVDFYPNGGEKMPGCSANNGKPTNLDNIWQGTVKFDGCNHVRAYQFYTESIIKPQGFIGFPCADKNNFDDGQCFPCSEDMCPQMGHHLHKLPADGGKYYLTTGDSTPFGRYSYHVRLTLSGPLWPNPGIMYVVLVGDSDRTEEHQLHIGLLVSGRKYEMLLHAEVDVGEVTEVNFRWNNHIVNPLNEKYGASTVDLTRGEDKKKMYFCGTGNVPENQIQSILPCPL</sequence>
<evidence type="ECO:0000256" key="17">
    <source>
        <dbReference type="ARBA" id="ARBA00023369"/>
    </source>
</evidence>
<dbReference type="GO" id="GO:0042589">
    <property type="term" value="C:zymogen granule membrane"/>
    <property type="evidence" value="ECO:0007669"/>
    <property type="project" value="UniProtKB-SubCell"/>
</dbReference>
<comment type="catalytic activity">
    <reaction evidence="26">
        <text>di-(9Z)-octadecenoylglycerol + H2O = (9Z-octadecenoyl)-glycerol + (9Z)-octadecenoate + H(+)</text>
        <dbReference type="Rhea" id="RHEA:47868"/>
        <dbReference type="ChEBI" id="CHEBI:15377"/>
        <dbReference type="ChEBI" id="CHEBI:15378"/>
        <dbReference type="ChEBI" id="CHEBI:30823"/>
        <dbReference type="ChEBI" id="CHEBI:75937"/>
        <dbReference type="ChEBI" id="CHEBI:75945"/>
    </reaction>
    <physiologicalReaction direction="left-to-right" evidence="26">
        <dbReference type="Rhea" id="RHEA:47869"/>
    </physiologicalReaction>
</comment>
<evidence type="ECO:0000256" key="6">
    <source>
        <dbReference type="ARBA" id="ARBA00022525"/>
    </source>
</evidence>
<comment type="catalytic activity">
    <reaction evidence="20">
        <text>a 1,2-diacyl-3-O-(beta-D-galactosyl)-sn-glycerol + 2 H2O = 3-beta-D-galactosyl-sn-glycerol + 2 a fatty acid + 2 H(+)</text>
        <dbReference type="Rhea" id="RHEA:13189"/>
        <dbReference type="ChEBI" id="CHEBI:15377"/>
        <dbReference type="ChEBI" id="CHEBI:15378"/>
        <dbReference type="ChEBI" id="CHEBI:15754"/>
        <dbReference type="ChEBI" id="CHEBI:17615"/>
        <dbReference type="ChEBI" id="CHEBI:28868"/>
        <dbReference type="EC" id="3.1.1.26"/>
    </reaction>
    <physiologicalReaction direction="left-to-right" evidence="20">
        <dbReference type="Rhea" id="RHEA:13190"/>
    </physiologicalReaction>
</comment>
<organism evidence="45 46">
    <name type="scientific">Neogobius melanostomus</name>
    <name type="common">round goby</name>
    <dbReference type="NCBI Taxonomy" id="47308"/>
    <lineage>
        <taxon>Eukaryota</taxon>
        <taxon>Metazoa</taxon>
        <taxon>Chordata</taxon>
        <taxon>Craniata</taxon>
        <taxon>Vertebrata</taxon>
        <taxon>Euteleostomi</taxon>
        <taxon>Actinopterygii</taxon>
        <taxon>Neopterygii</taxon>
        <taxon>Teleostei</taxon>
        <taxon>Neoteleostei</taxon>
        <taxon>Acanthomorphata</taxon>
        <taxon>Gobiaria</taxon>
        <taxon>Gobiiformes</taxon>
        <taxon>Gobioidei</taxon>
        <taxon>Gobiidae</taxon>
        <taxon>Benthophilinae</taxon>
        <taxon>Neogobiini</taxon>
        <taxon>Neogobius</taxon>
    </lineage>
</organism>
<feature type="domain" description="Lipase" evidence="43">
    <location>
        <begin position="28"/>
        <end position="354"/>
    </location>
</feature>
<keyword evidence="9 39" id="KW-0106">Calcium</keyword>
<evidence type="ECO:0000256" key="7">
    <source>
        <dbReference type="ARBA" id="ARBA00022723"/>
    </source>
</evidence>
<evidence type="ECO:0000256" key="26">
    <source>
        <dbReference type="ARBA" id="ARBA00047741"/>
    </source>
</evidence>
<evidence type="ECO:0000256" key="5">
    <source>
        <dbReference type="ARBA" id="ARBA00010701"/>
    </source>
</evidence>
<keyword evidence="14" id="KW-0325">Glycoprotein</keyword>
<feature type="domain" description="PLAT" evidence="44">
    <location>
        <begin position="374"/>
        <end position="454"/>
    </location>
</feature>
<evidence type="ECO:0000256" key="42">
    <source>
        <dbReference type="RuleBase" id="RU362046"/>
    </source>
</evidence>
<evidence type="ECO:0000256" key="8">
    <source>
        <dbReference type="ARBA" id="ARBA00022801"/>
    </source>
</evidence>
<keyword evidence="10 42" id="KW-0442">Lipid degradation</keyword>
<feature type="disulfide bond" evidence="40">
    <location>
        <begin position="322"/>
        <end position="327"/>
    </location>
</feature>
<keyword evidence="12" id="KW-0472">Membrane</keyword>
<keyword evidence="11 42" id="KW-0443">Lipid metabolism</keyword>
<dbReference type="PIRSF" id="PIRSF000865">
    <property type="entry name" value="Lipoprotein_lipase_LIPH"/>
    <property type="match status" value="1"/>
</dbReference>
<reference evidence="45" key="2">
    <citation type="submission" date="2025-09" db="UniProtKB">
        <authorList>
            <consortium name="Ensembl"/>
        </authorList>
    </citation>
    <scope>IDENTIFICATION</scope>
</reference>
<dbReference type="PANTHER" id="PTHR11610">
    <property type="entry name" value="LIPASE"/>
    <property type="match status" value="1"/>
</dbReference>
<dbReference type="GO" id="GO:0047714">
    <property type="term" value="F:galactolipase activity"/>
    <property type="evidence" value="ECO:0007669"/>
    <property type="project" value="UniProtKB-EC"/>
</dbReference>
<feature type="binding site" evidence="39">
    <location>
        <position position="216"/>
    </location>
    <ligand>
        <name>Ca(2+)</name>
        <dbReference type="ChEBI" id="CHEBI:29108"/>
    </ligand>
</feature>
<protein>
    <recommendedName>
        <fullName evidence="42">Triacylglycerol lipase</fullName>
        <ecNumber evidence="42">3.1.1.3</ecNumber>
    </recommendedName>
    <alternativeName>
        <fullName evidence="42">Pancreatic lipase</fullName>
    </alternativeName>
</protein>
<feature type="binding site" evidence="39">
    <location>
        <position position="214"/>
    </location>
    <ligand>
        <name>Ca(2+)</name>
        <dbReference type="ChEBI" id="CHEBI:29108"/>
    </ligand>
</feature>
<evidence type="ECO:0000256" key="14">
    <source>
        <dbReference type="ARBA" id="ARBA00023180"/>
    </source>
</evidence>
<comment type="catalytic activity">
    <reaction evidence="31">
        <text>1,2,3-tri-(9Z-octadecenoyl)-glycerol + H2O = di-(9Z)-octadecenoylglycerol + (9Z)-octadecenoate + H(+)</text>
        <dbReference type="Rhea" id="RHEA:38575"/>
        <dbReference type="ChEBI" id="CHEBI:15377"/>
        <dbReference type="ChEBI" id="CHEBI:15378"/>
        <dbReference type="ChEBI" id="CHEBI:30823"/>
        <dbReference type="ChEBI" id="CHEBI:53753"/>
        <dbReference type="ChEBI" id="CHEBI:75945"/>
    </reaction>
    <physiologicalReaction direction="left-to-right" evidence="31">
        <dbReference type="Rhea" id="RHEA:38576"/>
    </physiologicalReaction>
</comment>
<proteinExistence type="inferred from homology"/>
<feature type="disulfide bond" evidence="40">
    <location>
        <begin position="30"/>
        <end position="36"/>
    </location>
</feature>
<feature type="disulfide bond" evidence="40">
    <location>
        <begin position="308"/>
        <end position="319"/>
    </location>
</feature>
<evidence type="ECO:0000256" key="3">
    <source>
        <dbReference type="ARBA" id="ARBA00004879"/>
    </source>
</evidence>